<keyword evidence="2" id="KW-1185">Reference proteome</keyword>
<name>A0A8H6U3H4_9AGAR</name>
<proteinExistence type="predicted"/>
<dbReference type="SUPFAM" id="SSF54637">
    <property type="entry name" value="Thioesterase/thiol ester dehydrase-isomerase"/>
    <property type="match status" value="1"/>
</dbReference>
<protein>
    <recommendedName>
        <fullName evidence="3">Thioesterase domain-containing protein</fullName>
    </recommendedName>
</protein>
<accession>A0A8H6U3H4</accession>
<evidence type="ECO:0000313" key="1">
    <source>
        <dbReference type="EMBL" id="KAF7326890.1"/>
    </source>
</evidence>
<dbReference type="EMBL" id="JACAZI010000039">
    <property type="protein sequence ID" value="KAF7326890.1"/>
    <property type="molecule type" value="Genomic_DNA"/>
</dbReference>
<dbReference type="InterPro" id="IPR029069">
    <property type="entry name" value="HotDog_dom_sf"/>
</dbReference>
<reference evidence="1" key="1">
    <citation type="submission" date="2020-05" db="EMBL/GenBank/DDBJ databases">
        <title>Mycena genomes resolve the evolution of fungal bioluminescence.</title>
        <authorList>
            <person name="Tsai I.J."/>
        </authorList>
    </citation>
    <scope>NUCLEOTIDE SEQUENCE</scope>
    <source>
        <strain evidence="1">CCC161011</strain>
    </source>
</reference>
<sequence length="168" mass="18388">MRFAENIGDDFKKSLSDLSHLYGAQINSKDGKSGFGDSVDDRLVVTHASIQNKGEEPLKKEARVVCEIVVAEDMLNGGGNVHGGCLAMLIDMWVTFTYYLRHGSRLNQFQWLDIVSNGVCARHARFAMHKYHSPASLGDKLRITNATMTVGARLMSAGTEARTGIALS</sequence>
<comment type="caution">
    <text evidence="1">The sequence shown here is derived from an EMBL/GenBank/DDBJ whole genome shotgun (WGS) entry which is preliminary data.</text>
</comment>
<dbReference type="Proteomes" id="UP000620124">
    <property type="component" value="Unassembled WGS sequence"/>
</dbReference>
<dbReference type="Gene3D" id="3.10.129.10">
    <property type="entry name" value="Hotdog Thioesterase"/>
    <property type="match status" value="1"/>
</dbReference>
<evidence type="ECO:0008006" key="3">
    <source>
        <dbReference type="Google" id="ProtNLM"/>
    </source>
</evidence>
<dbReference type="AlphaFoldDB" id="A0A8H6U3H4"/>
<gene>
    <name evidence="1" type="ORF">MVEN_02582900</name>
</gene>
<organism evidence="1 2">
    <name type="scientific">Mycena venus</name>
    <dbReference type="NCBI Taxonomy" id="2733690"/>
    <lineage>
        <taxon>Eukaryota</taxon>
        <taxon>Fungi</taxon>
        <taxon>Dikarya</taxon>
        <taxon>Basidiomycota</taxon>
        <taxon>Agaricomycotina</taxon>
        <taxon>Agaricomycetes</taxon>
        <taxon>Agaricomycetidae</taxon>
        <taxon>Agaricales</taxon>
        <taxon>Marasmiineae</taxon>
        <taxon>Mycenaceae</taxon>
        <taxon>Mycena</taxon>
    </lineage>
</organism>
<dbReference type="OrthoDB" id="2831072at2759"/>
<evidence type="ECO:0000313" key="2">
    <source>
        <dbReference type="Proteomes" id="UP000620124"/>
    </source>
</evidence>